<evidence type="ECO:0000256" key="2">
    <source>
        <dbReference type="ARBA" id="ARBA00022737"/>
    </source>
</evidence>
<reference evidence="4" key="1">
    <citation type="submission" date="2021-02" db="EMBL/GenBank/DDBJ databases">
        <authorList>
            <person name="Bekaert M."/>
        </authorList>
    </citation>
    <scope>NUCLEOTIDE SEQUENCE</scope>
    <source>
        <strain evidence="4">IoA-00</strain>
    </source>
</reference>
<keyword evidence="2" id="KW-0677">Repeat</keyword>
<dbReference type="InterPro" id="IPR015943">
    <property type="entry name" value="WD40/YVTN_repeat-like_dom_sf"/>
</dbReference>
<dbReference type="EMBL" id="HG994582">
    <property type="protein sequence ID" value="CAF2888795.1"/>
    <property type="molecule type" value="Genomic_DNA"/>
</dbReference>
<evidence type="ECO:0000313" key="4">
    <source>
        <dbReference type="EMBL" id="CAF2888795.1"/>
    </source>
</evidence>
<dbReference type="AlphaFoldDB" id="A0A7R8H6S9"/>
<dbReference type="InterPro" id="IPR020472">
    <property type="entry name" value="WD40_PAC1"/>
</dbReference>
<dbReference type="PROSITE" id="PS50294">
    <property type="entry name" value="WD_REPEATS_REGION"/>
    <property type="match status" value="3"/>
</dbReference>
<evidence type="ECO:0000256" key="1">
    <source>
        <dbReference type="ARBA" id="ARBA00022574"/>
    </source>
</evidence>
<protein>
    <submittedName>
        <fullName evidence="4">(salmon louse) hypothetical protein</fullName>
    </submittedName>
</protein>
<dbReference type="PANTHER" id="PTHR19848:SF8">
    <property type="entry name" value="F-BOX AND WD REPEAT DOMAIN CONTAINING 7"/>
    <property type="match status" value="1"/>
</dbReference>
<dbReference type="PRINTS" id="PR00320">
    <property type="entry name" value="GPROTEINBRPT"/>
</dbReference>
<dbReference type="SMART" id="SM00320">
    <property type="entry name" value="WD40"/>
    <property type="match status" value="5"/>
</dbReference>
<accession>A0A7R8H6S9</accession>
<feature type="compositionally biased region" description="Basic and acidic residues" evidence="3">
    <location>
        <begin position="332"/>
        <end position="342"/>
    </location>
</feature>
<proteinExistence type="predicted"/>
<dbReference type="Proteomes" id="UP000675881">
    <property type="component" value="Chromosome 3"/>
</dbReference>
<dbReference type="InterPro" id="IPR036322">
    <property type="entry name" value="WD40_repeat_dom_sf"/>
</dbReference>
<keyword evidence="5" id="KW-1185">Reference proteome</keyword>
<feature type="region of interest" description="Disordered" evidence="3">
    <location>
        <begin position="318"/>
        <end position="358"/>
    </location>
</feature>
<dbReference type="Pfam" id="PF00400">
    <property type="entry name" value="WD40"/>
    <property type="match status" value="4"/>
</dbReference>
<dbReference type="InterPro" id="IPR001680">
    <property type="entry name" value="WD40_rpt"/>
</dbReference>
<evidence type="ECO:0000256" key="3">
    <source>
        <dbReference type="SAM" id="MobiDB-lite"/>
    </source>
</evidence>
<dbReference type="CDD" id="cd00200">
    <property type="entry name" value="WD40"/>
    <property type="match status" value="1"/>
</dbReference>
<organism evidence="4 5">
    <name type="scientific">Lepeophtheirus salmonis</name>
    <name type="common">Salmon louse</name>
    <name type="synonym">Caligus salmonis</name>
    <dbReference type="NCBI Taxonomy" id="72036"/>
    <lineage>
        <taxon>Eukaryota</taxon>
        <taxon>Metazoa</taxon>
        <taxon>Ecdysozoa</taxon>
        <taxon>Arthropoda</taxon>
        <taxon>Crustacea</taxon>
        <taxon>Multicrustacea</taxon>
        <taxon>Hexanauplia</taxon>
        <taxon>Copepoda</taxon>
        <taxon>Siphonostomatoida</taxon>
        <taxon>Caligidae</taxon>
        <taxon>Lepeophtheirus</taxon>
    </lineage>
</organism>
<sequence length="888" mass="101356">MVYIYVCKRFKVLMDMVSGRDGEWVNKVLDFYCKHHKINGKLERAEINPKKRWTAISYDSSTDVFKINVVYKESKSGLEHELKWLIKITRSDMSPVANPLLLHERQVYGRLMGDLINTIKQTAAGRLEGSRIEYQELIHCPDFTIWKKKSYFPSFKHGPLNLCHLRAAIRTIAKFHAVGIAYKRAMFSSFTTQKAAAQAMRKMDDIEIEGENRVRTGRDGLFARFPFLSQRIHTMSYLIENRNHFLDRFKFFLILYASEEPHLVDIFEYIRLSTDQLLRLDENVDSPDHKDHPLDSIALGVLEARSFLFRYEEDENKENEKRKNSVKIQRSQSERSKNRKTYENQSATKQQHHHQNSPHKINLLKSVFGGTKDDQKVSITLRKKTSAPVERDLNIPPKSAALINSKYVSYTRITRDIAILFFTSADTIIRRFYLVKCIETYVETLGIALGQLGVDTDKIGMNYTGVMLDIQHQLLYGFLVGVLVAMANTNPADLKRKEENSSINESEKIYIPLSKDRIEFLLDLMRDIAAYVESKDFELGLLITNFGRYHELWAMMDPERYEDDFDDELTEYEEFVEKRMKNEFVLCIPCYYYLLTGSQIPDLLGLRGRLLETLADHDEGINCLAVSDDESLLVTGSEDCTARMWSTRTKETECLGVLRGHTSYIISVSVSEAFVFTASADASVRKWDMTTCECLFIYLGHEARIQKMIVSPNLIFTSSYDTTIRAWIVDTSQINEGTADLLISGSADNTARSWSIDSGCCLKTFKGHTGAITNMSTDTEGKILYTTGGDSFFTGSGDGVSRAFEAKSGTLKRVFVGHESAINALAVVNDKLYTGSSDGTLRVWDASIVDENLNADENGINLNDSQILKSKKDLMDIHYDKNDIKEEE</sequence>
<dbReference type="Gene3D" id="2.130.10.10">
    <property type="entry name" value="YVTN repeat-like/Quinoprotein amine dehydrogenase"/>
    <property type="match status" value="3"/>
</dbReference>
<name>A0A7R8H6S9_LEPSM</name>
<evidence type="ECO:0000313" key="5">
    <source>
        <dbReference type="Proteomes" id="UP000675881"/>
    </source>
</evidence>
<dbReference type="PROSITE" id="PS50082">
    <property type="entry name" value="WD_REPEATS_2"/>
    <property type="match status" value="4"/>
</dbReference>
<gene>
    <name evidence="4" type="ORF">LSAA_7710</name>
</gene>
<dbReference type="PANTHER" id="PTHR19848">
    <property type="entry name" value="WD40 REPEAT PROTEIN"/>
    <property type="match status" value="1"/>
</dbReference>
<keyword evidence="1" id="KW-0853">WD repeat</keyword>
<dbReference type="SUPFAM" id="SSF50978">
    <property type="entry name" value="WD40 repeat-like"/>
    <property type="match status" value="1"/>
</dbReference>
<dbReference type="OrthoDB" id="674604at2759"/>